<evidence type="ECO:0000256" key="7">
    <source>
        <dbReference type="HAMAP-Rule" id="MF_00503"/>
    </source>
</evidence>
<evidence type="ECO:0000256" key="2">
    <source>
        <dbReference type="ARBA" id="ARBA00022730"/>
    </source>
</evidence>
<sequence length="148" mass="16219">MQIILTQDVKALGKKGELVNVSDGYARNFILPKKLGLEANAKNLNDLKLQKAAEDKRQKEILEEAQALAKDLESKTLDVKIKAGEGGRTFGSISSKEIASALKTQYGMDIDKKKLQLPEAIKTIGTHTVPVKLHPKVTAELKVKVSEQ</sequence>
<dbReference type="NCBIfam" id="TIGR00158">
    <property type="entry name" value="L9"/>
    <property type="match status" value="1"/>
</dbReference>
<dbReference type="InterPro" id="IPR036791">
    <property type="entry name" value="Ribosomal_bL9_C_sf"/>
</dbReference>
<dbReference type="SUPFAM" id="SSF55658">
    <property type="entry name" value="L9 N-domain-like"/>
    <property type="match status" value="1"/>
</dbReference>
<keyword evidence="5 7" id="KW-0687">Ribonucleoprotein</keyword>
<keyword evidence="3 7" id="KW-0694">RNA-binding</keyword>
<organism evidence="8 9">
    <name type="scientific">Anaerocolumna cellulosilytica</name>
    <dbReference type="NCBI Taxonomy" id="433286"/>
    <lineage>
        <taxon>Bacteria</taxon>
        <taxon>Bacillati</taxon>
        <taxon>Bacillota</taxon>
        <taxon>Clostridia</taxon>
        <taxon>Lachnospirales</taxon>
        <taxon>Lachnospiraceae</taxon>
        <taxon>Anaerocolumna</taxon>
    </lineage>
</organism>
<dbReference type="GO" id="GO:0019843">
    <property type="term" value="F:rRNA binding"/>
    <property type="evidence" value="ECO:0007669"/>
    <property type="project" value="UniProtKB-UniRule"/>
</dbReference>
<dbReference type="InterPro" id="IPR020069">
    <property type="entry name" value="Ribosomal_bL9_C"/>
</dbReference>
<dbReference type="SUPFAM" id="SSF55653">
    <property type="entry name" value="Ribosomal protein L9 C-domain"/>
    <property type="match status" value="1"/>
</dbReference>
<evidence type="ECO:0000256" key="5">
    <source>
        <dbReference type="ARBA" id="ARBA00023274"/>
    </source>
</evidence>
<evidence type="ECO:0000256" key="4">
    <source>
        <dbReference type="ARBA" id="ARBA00022980"/>
    </source>
</evidence>
<reference evidence="8 9" key="1">
    <citation type="journal article" date="2016" name="Int. J. Syst. Evol. Microbiol.">
        <title>Descriptions of Anaerotaenia torta gen. nov., sp. nov. and Anaerocolumna cellulosilytica gen. nov., sp. nov. isolated from a methanogenic reactor of cattle waste.</title>
        <authorList>
            <person name="Uek A."/>
            <person name="Ohtaki Y."/>
            <person name="Kaku N."/>
            <person name="Ueki K."/>
        </authorList>
    </citation>
    <scope>NUCLEOTIDE SEQUENCE [LARGE SCALE GENOMIC DNA]</scope>
    <source>
        <strain evidence="8 9">SN021</strain>
    </source>
</reference>
<keyword evidence="9" id="KW-1185">Reference proteome</keyword>
<dbReference type="InterPro" id="IPR020070">
    <property type="entry name" value="Ribosomal_bL9_N"/>
</dbReference>
<dbReference type="InterPro" id="IPR009027">
    <property type="entry name" value="Ribosomal_bL9/RNase_H1_N"/>
</dbReference>
<comment type="function">
    <text evidence="7">Binds to the 23S rRNA.</text>
</comment>
<dbReference type="InterPro" id="IPR000244">
    <property type="entry name" value="Ribosomal_bL9"/>
</dbReference>
<dbReference type="PANTHER" id="PTHR21368">
    <property type="entry name" value="50S RIBOSOMAL PROTEIN L9"/>
    <property type="match status" value="1"/>
</dbReference>
<dbReference type="KEGG" id="acel:acsn021_42990"/>
<dbReference type="Gene3D" id="3.10.430.100">
    <property type="entry name" value="Ribosomal protein L9, C-terminal domain"/>
    <property type="match status" value="1"/>
</dbReference>
<gene>
    <name evidence="7" type="primary">rplI</name>
    <name evidence="8" type="ORF">acsn021_42990</name>
</gene>
<dbReference type="RefSeq" id="WP_184092110.1">
    <property type="nucleotide sequence ID" value="NZ_AP023367.1"/>
</dbReference>
<evidence type="ECO:0000313" key="9">
    <source>
        <dbReference type="Proteomes" id="UP000515561"/>
    </source>
</evidence>
<keyword evidence="4 7" id="KW-0689">Ribosomal protein</keyword>
<dbReference type="GO" id="GO:0006412">
    <property type="term" value="P:translation"/>
    <property type="evidence" value="ECO:0007669"/>
    <property type="project" value="UniProtKB-UniRule"/>
</dbReference>
<dbReference type="GO" id="GO:0005840">
    <property type="term" value="C:ribosome"/>
    <property type="evidence" value="ECO:0007669"/>
    <property type="project" value="UniProtKB-KW"/>
</dbReference>
<comment type="similarity">
    <text evidence="1 7">Belongs to the bacterial ribosomal protein bL9 family.</text>
</comment>
<proteinExistence type="inferred from homology"/>
<evidence type="ECO:0000256" key="3">
    <source>
        <dbReference type="ARBA" id="ARBA00022884"/>
    </source>
</evidence>
<dbReference type="HAMAP" id="MF_00503">
    <property type="entry name" value="Ribosomal_bL9"/>
    <property type="match status" value="1"/>
</dbReference>
<dbReference type="GO" id="GO:1990904">
    <property type="term" value="C:ribonucleoprotein complex"/>
    <property type="evidence" value="ECO:0007669"/>
    <property type="project" value="UniProtKB-KW"/>
</dbReference>
<dbReference type="Pfam" id="PF01281">
    <property type="entry name" value="Ribosomal_L9_N"/>
    <property type="match status" value="1"/>
</dbReference>
<dbReference type="Gene3D" id="3.40.5.10">
    <property type="entry name" value="Ribosomal protein L9, N-terminal domain"/>
    <property type="match status" value="1"/>
</dbReference>
<dbReference type="Pfam" id="PF03948">
    <property type="entry name" value="Ribosomal_L9_C"/>
    <property type="match status" value="1"/>
</dbReference>
<dbReference type="InterPro" id="IPR020594">
    <property type="entry name" value="Ribosomal_bL9_bac/chp"/>
</dbReference>
<evidence type="ECO:0000256" key="1">
    <source>
        <dbReference type="ARBA" id="ARBA00010605"/>
    </source>
</evidence>
<dbReference type="Proteomes" id="UP000515561">
    <property type="component" value="Chromosome"/>
</dbReference>
<evidence type="ECO:0000313" key="8">
    <source>
        <dbReference type="EMBL" id="BCJ96730.1"/>
    </source>
</evidence>
<dbReference type="GO" id="GO:0003735">
    <property type="term" value="F:structural constituent of ribosome"/>
    <property type="evidence" value="ECO:0007669"/>
    <property type="project" value="InterPro"/>
</dbReference>
<keyword evidence="2 7" id="KW-0699">rRNA-binding</keyword>
<dbReference type="InterPro" id="IPR036935">
    <property type="entry name" value="Ribosomal_bL9_N_sf"/>
</dbReference>
<evidence type="ECO:0000256" key="6">
    <source>
        <dbReference type="ARBA" id="ARBA00035292"/>
    </source>
</evidence>
<name>A0A6S6RB61_9FIRM</name>
<protein>
    <recommendedName>
        <fullName evidence="6 7">Large ribosomal subunit protein bL9</fullName>
    </recommendedName>
</protein>
<dbReference type="AlphaFoldDB" id="A0A6S6RB61"/>
<accession>A0A6S6RB61</accession>
<dbReference type="EMBL" id="AP023367">
    <property type="protein sequence ID" value="BCJ96730.1"/>
    <property type="molecule type" value="Genomic_DNA"/>
</dbReference>